<proteinExistence type="predicted"/>
<dbReference type="STRING" id="48467.SAMN02745166_04249"/>
<dbReference type="PRINTS" id="PR00369">
    <property type="entry name" value="FLAVODOXIN"/>
</dbReference>
<dbReference type="PANTHER" id="PTHR19384:SF128">
    <property type="entry name" value="NADPH OXIDOREDUCTASE A"/>
    <property type="match status" value="1"/>
</dbReference>
<keyword evidence="6" id="KW-1185">Reference proteome</keyword>
<dbReference type="GO" id="GO:0005829">
    <property type="term" value="C:cytosol"/>
    <property type="evidence" value="ECO:0007669"/>
    <property type="project" value="TreeGrafter"/>
</dbReference>
<evidence type="ECO:0000313" key="6">
    <source>
        <dbReference type="Proteomes" id="UP000190774"/>
    </source>
</evidence>
<reference evidence="6" key="1">
    <citation type="submission" date="2017-02" db="EMBL/GenBank/DDBJ databases">
        <authorList>
            <person name="Varghese N."/>
            <person name="Submissions S."/>
        </authorList>
    </citation>
    <scope>NUCLEOTIDE SEQUENCE [LARGE SCALE GENOMIC DNA]</scope>
    <source>
        <strain evidence="6">ATCC 700200</strain>
    </source>
</reference>
<accession>A0A1T4YU70</accession>
<dbReference type="AlphaFoldDB" id="A0A1T4YU70"/>
<dbReference type="GO" id="GO:0050660">
    <property type="term" value="F:flavin adenine dinucleotide binding"/>
    <property type="evidence" value="ECO:0007669"/>
    <property type="project" value="TreeGrafter"/>
</dbReference>
<gene>
    <name evidence="5" type="ORF">SAMN02745166_04249</name>
</gene>
<dbReference type="PANTHER" id="PTHR19384">
    <property type="entry name" value="NITRIC OXIDE SYNTHASE-RELATED"/>
    <property type="match status" value="1"/>
</dbReference>
<keyword evidence="2" id="KW-0285">Flavoprotein</keyword>
<sequence>MTIQRQQQDGKGGIMVTSQQAMSKPLLILFGTFSGNSESCAEKAASVARQRGYDPVLENMADCAADVLKQFDTALIITSTYGDGDPPDGTENFYAQVVNRPTQRLEHLRYSVLALGDSCYDRFCQCGKDYDEALETLGATRFHIRVDCDIDYDEPCDAWIEGVFATLAQKRLLAA</sequence>
<dbReference type="PROSITE" id="PS50902">
    <property type="entry name" value="FLAVODOXIN_LIKE"/>
    <property type="match status" value="1"/>
</dbReference>
<keyword evidence="3" id="KW-0288">FMN</keyword>
<name>A0A1T4YU70_9BACT</name>
<dbReference type="Pfam" id="PF00258">
    <property type="entry name" value="Flavodoxin_1"/>
    <property type="match status" value="1"/>
</dbReference>
<organism evidence="5 6">
    <name type="scientific">Prosthecobacter debontii</name>
    <dbReference type="NCBI Taxonomy" id="48467"/>
    <lineage>
        <taxon>Bacteria</taxon>
        <taxon>Pseudomonadati</taxon>
        <taxon>Verrucomicrobiota</taxon>
        <taxon>Verrucomicrobiia</taxon>
        <taxon>Verrucomicrobiales</taxon>
        <taxon>Verrucomicrobiaceae</taxon>
        <taxon>Prosthecobacter</taxon>
    </lineage>
</organism>
<feature type="domain" description="Flavodoxin-like" evidence="4">
    <location>
        <begin position="26"/>
        <end position="164"/>
    </location>
</feature>
<evidence type="ECO:0000256" key="1">
    <source>
        <dbReference type="ARBA" id="ARBA00001917"/>
    </source>
</evidence>
<evidence type="ECO:0000256" key="2">
    <source>
        <dbReference type="ARBA" id="ARBA00022630"/>
    </source>
</evidence>
<dbReference type="GO" id="GO:0016491">
    <property type="term" value="F:oxidoreductase activity"/>
    <property type="evidence" value="ECO:0007669"/>
    <property type="project" value="TreeGrafter"/>
</dbReference>
<evidence type="ECO:0000256" key="3">
    <source>
        <dbReference type="ARBA" id="ARBA00022643"/>
    </source>
</evidence>
<protein>
    <submittedName>
        <fullName evidence="5">Flavodoxin</fullName>
    </submittedName>
</protein>
<dbReference type="OrthoDB" id="9816402at2"/>
<evidence type="ECO:0000313" key="5">
    <source>
        <dbReference type="EMBL" id="SKB05374.1"/>
    </source>
</evidence>
<dbReference type="InterPro" id="IPR029039">
    <property type="entry name" value="Flavoprotein-like_sf"/>
</dbReference>
<comment type="cofactor">
    <cofactor evidence="1">
        <name>FMN</name>
        <dbReference type="ChEBI" id="CHEBI:58210"/>
    </cofactor>
</comment>
<dbReference type="InterPro" id="IPR008254">
    <property type="entry name" value="Flavodoxin/NO_synth"/>
</dbReference>
<dbReference type="GO" id="GO:0010181">
    <property type="term" value="F:FMN binding"/>
    <property type="evidence" value="ECO:0007669"/>
    <property type="project" value="InterPro"/>
</dbReference>
<dbReference type="Gene3D" id="3.40.50.360">
    <property type="match status" value="1"/>
</dbReference>
<dbReference type="EMBL" id="FUYE01000018">
    <property type="protein sequence ID" value="SKB05374.1"/>
    <property type="molecule type" value="Genomic_DNA"/>
</dbReference>
<dbReference type="InterPro" id="IPR001094">
    <property type="entry name" value="Flavdoxin-like"/>
</dbReference>
<dbReference type="SUPFAM" id="SSF52218">
    <property type="entry name" value="Flavoproteins"/>
    <property type="match status" value="1"/>
</dbReference>
<evidence type="ECO:0000259" key="4">
    <source>
        <dbReference type="PROSITE" id="PS50902"/>
    </source>
</evidence>
<dbReference type="Proteomes" id="UP000190774">
    <property type="component" value="Unassembled WGS sequence"/>
</dbReference>